<evidence type="ECO:0000256" key="5">
    <source>
        <dbReference type="ARBA" id="ARBA00023284"/>
    </source>
</evidence>
<dbReference type="PRINTS" id="PR00421">
    <property type="entry name" value="THIOREDOXIN"/>
</dbReference>
<dbReference type="EMBL" id="PEZV01000006">
    <property type="protein sequence ID" value="PIT97531.1"/>
    <property type="molecule type" value="Genomic_DNA"/>
</dbReference>
<dbReference type="SUPFAM" id="SSF52833">
    <property type="entry name" value="Thioredoxin-like"/>
    <property type="match status" value="1"/>
</dbReference>
<keyword evidence="2" id="KW-0813">Transport</keyword>
<evidence type="ECO:0000256" key="1">
    <source>
        <dbReference type="ARBA" id="ARBA00008987"/>
    </source>
</evidence>
<dbReference type="NCBIfam" id="TIGR01068">
    <property type="entry name" value="thioredoxin"/>
    <property type="match status" value="1"/>
</dbReference>
<keyword evidence="3" id="KW-0249">Electron transport</keyword>
<dbReference type="InterPro" id="IPR005746">
    <property type="entry name" value="Thioredoxin"/>
</dbReference>
<dbReference type="GO" id="GO:0015035">
    <property type="term" value="F:protein-disulfide reductase activity"/>
    <property type="evidence" value="ECO:0007669"/>
    <property type="project" value="UniProtKB-UniRule"/>
</dbReference>
<dbReference type="AlphaFoldDB" id="A0A2M6WXQ4"/>
<evidence type="ECO:0000256" key="6">
    <source>
        <dbReference type="NCBIfam" id="TIGR01068"/>
    </source>
</evidence>
<dbReference type="Pfam" id="PF00085">
    <property type="entry name" value="Thioredoxin"/>
    <property type="match status" value="1"/>
</dbReference>
<dbReference type="PROSITE" id="PS00194">
    <property type="entry name" value="THIOREDOXIN_1"/>
    <property type="match status" value="1"/>
</dbReference>
<evidence type="ECO:0000256" key="7">
    <source>
        <dbReference type="PIRNR" id="PIRNR000077"/>
    </source>
</evidence>
<evidence type="ECO:0000256" key="3">
    <source>
        <dbReference type="ARBA" id="ARBA00022982"/>
    </source>
</evidence>
<evidence type="ECO:0000313" key="11">
    <source>
        <dbReference type="EMBL" id="PIT97531.1"/>
    </source>
</evidence>
<feature type="site" description="Deprotonates C-terminal active site Cys" evidence="8">
    <location>
        <position position="24"/>
    </location>
</feature>
<keyword evidence="4 9" id="KW-1015">Disulfide bond</keyword>
<feature type="domain" description="Thioredoxin" evidence="10">
    <location>
        <begin position="1"/>
        <end position="105"/>
    </location>
</feature>
<evidence type="ECO:0000256" key="8">
    <source>
        <dbReference type="PIRSR" id="PIRSR000077-1"/>
    </source>
</evidence>
<protein>
    <recommendedName>
        <fullName evidence="6 7">Thioredoxin</fullName>
    </recommendedName>
</protein>
<dbReference type="Proteomes" id="UP000228596">
    <property type="component" value="Unassembled WGS sequence"/>
</dbReference>
<dbReference type="GO" id="GO:0005737">
    <property type="term" value="C:cytoplasm"/>
    <property type="evidence" value="ECO:0007669"/>
    <property type="project" value="TreeGrafter"/>
</dbReference>
<reference evidence="12" key="1">
    <citation type="submission" date="2017-09" db="EMBL/GenBank/DDBJ databases">
        <title>Depth-based differentiation of microbial function through sediment-hosted aquifers and enrichment of novel symbionts in the deep terrestrial subsurface.</title>
        <authorList>
            <person name="Probst A.J."/>
            <person name="Ladd B."/>
            <person name="Jarett J.K."/>
            <person name="Geller-Mcgrath D.E."/>
            <person name="Sieber C.M.K."/>
            <person name="Emerson J.B."/>
            <person name="Anantharaman K."/>
            <person name="Thomas B.C."/>
            <person name="Malmstrom R."/>
            <person name="Stieglmeier M."/>
            <person name="Klingl A."/>
            <person name="Woyke T."/>
            <person name="Ryan C.M."/>
            <person name="Banfield J.F."/>
        </authorList>
    </citation>
    <scope>NUCLEOTIDE SEQUENCE [LARGE SCALE GENOMIC DNA]</scope>
</reference>
<sequence length="105" mass="11861">MSLEITGDKFDEVVLKSDLPVLADFYANWCGPCQQIAPILEELSDEMKNKIKIVKIDVEKNPVLANKFQVMAIPTMFIFKDGKPAKTIQGFSTKETLKKEIKDVI</sequence>
<proteinExistence type="inferred from homology"/>
<organism evidence="11 12">
    <name type="scientific">Candidatus Berkelbacteria bacterium CG10_big_fil_rev_8_21_14_0_10_41_12</name>
    <dbReference type="NCBI Taxonomy" id="1974513"/>
    <lineage>
        <taxon>Bacteria</taxon>
        <taxon>Candidatus Berkelbacteria</taxon>
    </lineage>
</organism>
<feature type="disulfide bond" description="Redox-active" evidence="9">
    <location>
        <begin position="30"/>
        <end position="33"/>
    </location>
</feature>
<dbReference type="FunFam" id="3.40.30.10:FF:000001">
    <property type="entry name" value="Thioredoxin"/>
    <property type="match status" value="1"/>
</dbReference>
<name>A0A2M6WXQ4_9BACT</name>
<evidence type="ECO:0000256" key="9">
    <source>
        <dbReference type="PIRSR" id="PIRSR000077-4"/>
    </source>
</evidence>
<dbReference type="Gene3D" id="3.40.30.10">
    <property type="entry name" value="Glutaredoxin"/>
    <property type="match status" value="1"/>
</dbReference>
<comment type="similarity">
    <text evidence="1 7">Belongs to the thioredoxin family.</text>
</comment>
<accession>A0A2M6WXQ4</accession>
<dbReference type="InterPro" id="IPR013766">
    <property type="entry name" value="Thioredoxin_domain"/>
</dbReference>
<dbReference type="PIRSF" id="PIRSF000077">
    <property type="entry name" value="Thioredoxin"/>
    <property type="match status" value="1"/>
</dbReference>
<keyword evidence="5 9" id="KW-0676">Redox-active center</keyword>
<evidence type="ECO:0000256" key="2">
    <source>
        <dbReference type="ARBA" id="ARBA00022448"/>
    </source>
</evidence>
<dbReference type="InterPro" id="IPR036249">
    <property type="entry name" value="Thioredoxin-like_sf"/>
</dbReference>
<feature type="active site" description="Nucleophile" evidence="8">
    <location>
        <position position="33"/>
    </location>
</feature>
<comment type="caution">
    <text evidence="11">The sequence shown here is derived from an EMBL/GenBank/DDBJ whole genome shotgun (WGS) entry which is preliminary data.</text>
</comment>
<dbReference type="CDD" id="cd02947">
    <property type="entry name" value="TRX_family"/>
    <property type="match status" value="1"/>
</dbReference>
<feature type="active site" description="Nucleophile" evidence="8">
    <location>
        <position position="30"/>
    </location>
</feature>
<feature type="site" description="Contributes to redox potential value" evidence="8">
    <location>
        <position position="32"/>
    </location>
</feature>
<dbReference type="PROSITE" id="PS51352">
    <property type="entry name" value="THIOREDOXIN_2"/>
    <property type="match status" value="1"/>
</dbReference>
<evidence type="ECO:0000313" key="12">
    <source>
        <dbReference type="Proteomes" id="UP000228596"/>
    </source>
</evidence>
<feature type="site" description="Contributes to redox potential value" evidence="8">
    <location>
        <position position="31"/>
    </location>
</feature>
<gene>
    <name evidence="11" type="primary">trxA</name>
    <name evidence="11" type="ORF">COT77_01000</name>
</gene>
<evidence type="ECO:0000259" key="10">
    <source>
        <dbReference type="PROSITE" id="PS51352"/>
    </source>
</evidence>
<dbReference type="InterPro" id="IPR017937">
    <property type="entry name" value="Thioredoxin_CS"/>
</dbReference>
<dbReference type="PANTHER" id="PTHR45663">
    <property type="entry name" value="GEO12009P1"/>
    <property type="match status" value="1"/>
</dbReference>
<dbReference type="PANTHER" id="PTHR45663:SF11">
    <property type="entry name" value="GEO12009P1"/>
    <property type="match status" value="1"/>
</dbReference>
<evidence type="ECO:0000256" key="4">
    <source>
        <dbReference type="ARBA" id="ARBA00023157"/>
    </source>
</evidence>